<dbReference type="Gene3D" id="3.40.50.150">
    <property type="entry name" value="Vaccinia Virus protein VP39"/>
    <property type="match status" value="1"/>
</dbReference>
<dbReference type="NCBIfam" id="TIGR00091">
    <property type="entry name" value="tRNA (guanosine(46)-N7)-methyltransferase TrmB"/>
    <property type="match status" value="1"/>
</dbReference>
<keyword evidence="9" id="KW-1185">Reference proteome</keyword>
<feature type="binding site" evidence="7">
    <location>
        <position position="72"/>
    </location>
    <ligand>
        <name>S-adenosyl-L-methionine</name>
        <dbReference type="ChEBI" id="CHEBI:59789"/>
    </ligand>
</feature>
<dbReference type="UniPathway" id="UPA00989"/>
<dbReference type="PANTHER" id="PTHR23417">
    <property type="entry name" value="3-DEOXY-D-MANNO-OCTULOSONIC-ACID TRANSFERASE/TRNA GUANINE-N 7 - -METHYLTRANSFERASE"/>
    <property type="match status" value="1"/>
</dbReference>
<comment type="pathway">
    <text evidence="7">tRNA modification; N(7)-methylguanine-tRNA biosynthesis.</text>
</comment>
<keyword evidence="6 7" id="KW-0819">tRNA processing</keyword>
<feature type="binding site" evidence="7">
    <location>
        <position position="157"/>
    </location>
    <ligand>
        <name>substrate</name>
    </ligand>
</feature>
<feature type="binding site" evidence="7">
    <location>
        <position position="125"/>
    </location>
    <ligand>
        <name>substrate</name>
    </ligand>
</feature>
<dbReference type="NCBIfam" id="NF001080">
    <property type="entry name" value="PRK00121.2-2"/>
    <property type="match status" value="1"/>
</dbReference>
<feature type="binding site" evidence="7">
    <location>
        <position position="47"/>
    </location>
    <ligand>
        <name>S-adenosyl-L-methionine</name>
        <dbReference type="ChEBI" id="CHEBI:59789"/>
    </ligand>
</feature>
<keyword evidence="4 7" id="KW-0808">Transferase</keyword>
<evidence type="ECO:0000313" key="9">
    <source>
        <dbReference type="Proteomes" id="UP000321926"/>
    </source>
</evidence>
<dbReference type="InterPro" id="IPR029063">
    <property type="entry name" value="SAM-dependent_MTases_sf"/>
</dbReference>
<dbReference type="Pfam" id="PF02390">
    <property type="entry name" value="Methyltransf_4"/>
    <property type="match status" value="1"/>
</dbReference>
<reference evidence="8 9" key="1">
    <citation type="submission" date="2019-08" db="EMBL/GenBank/DDBJ databases">
        <authorList>
            <person name="Shi S."/>
        </authorList>
    </citation>
    <scope>NUCLEOTIDE SEQUENCE [LARGE SCALE GENOMIC DNA]</scope>
    <source>
        <strain evidence="8 9">GY10130</strain>
    </source>
</reference>
<evidence type="ECO:0000256" key="7">
    <source>
        <dbReference type="HAMAP-Rule" id="MF_01057"/>
    </source>
</evidence>
<dbReference type="SUPFAM" id="SSF53335">
    <property type="entry name" value="S-adenosyl-L-methionine-dependent methyltransferases"/>
    <property type="match status" value="1"/>
</dbReference>
<dbReference type="InterPro" id="IPR003358">
    <property type="entry name" value="tRNA_(Gua-N-7)_MeTrfase_Trmb"/>
</dbReference>
<evidence type="ECO:0000256" key="2">
    <source>
        <dbReference type="ARBA" id="ARBA00003015"/>
    </source>
</evidence>
<comment type="catalytic activity">
    <reaction evidence="1 7">
        <text>guanosine(46) in tRNA + S-adenosyl-L-methionine = N(7)-methylguanosine(46) in tRNA + S-adenosyl-L-homocysteine</text>
        <dbReference type="Rhea" id="RHEA:42708"/>
        <dbReference type="Rhea" id="RHEA-COMP:10188"/>
        <dbReference type="Rhea" id="RHEA-COMP:10189"/>
        <dbReference type="ChEBI" id="CHEBI:57856"/>
        <dbReference type="ChEBI" id="CHEBI:59789"/>
        <dbReference type="ChEBI" id="CHEBI:74269"/>
        <dbReference type="ChEBI" id="CHEBI:74480"/>
        <dbReference type="EC" id="2.1.1.33"/>
    </reaction>
</comment>
<dbReference type="GO" id="GO:0008176">
    <property type="term" value="F:tRNA (guanine(46)-N7)-methyltransferase activity"/>
    <property type="evidence" value="ECO:0007669"/>
    <property type="project" value="UniProtKB-UniRule"/>
</dbReference>
<feature type="binding site" evidence="7">
    <location>
        <position position="121"/>
    </location>
    <ligand>
        <name>S-adenosyl-L-methionine</name>
        <dbReference type="ChEBI" id="CHEBI:59789"/>
    </ligand>
</feature>
<accession>A0A5C8KAA7</accession>
<evidence type="ECO:0000256" key="6">
    <source>
        <dbReference type="ARBA" id="ARBA00022694"/>
    </source>
</evidence>
<dbReference type="EC" id="2.1.1.33" evidence="7"/>
<organism evidence="8 9">
    <name type="scientific">Pontibacter qinzhouensis</name>
    <dbReference type="NCBI Taxonomy" id="2603253"/>
    <lineage>
        <taxon>Bacteria</taxon>
        <taxon>Pseudomonadati</taxon>
        <taxon>Bacteroidota</taxon>
        <taxon>Cytophagia</taxon>
        <taxon>Cytophagales</taxon>
        <taxon>Hymenobacteraceae</taxon>
        <taxon>Pontibacter</taxon>
    </lineage>
</organism>
<protein>
    <recommendedName>
        <fullName evidence="7">tRNA (guanine-N(7)-)-methyltransferase</fullName>
        <ecNumber evidence="7">2.1.1.33</ecNumber>
    </recommendedName>
    <alternativeName>
        <fullName evidence="7">tRNA (guanine(46)-N(7))-methyltransferase</fullName>
    </alternativeName>
    <alternativeName>
        <fullName evidence="7">tRNA(m7G46)-methyltransferase</fullName>
    </alternativeName>
</protein>
<dbReference type="EMBL" id="VRTY01000027">
    <property type="protein sequence ID" value="TXK47678.1"/>
    <property type="molecule type" value="Genomic_DNA"/>
</dbReference>
<dbReference type="PROSITE" id="PS51625">
    <property type="entry name" value="SAM_MT_TRMB"/>
    <property type="match status" value="1"/>
</dbReference>
<evidence type="ECO:0000313" key="8">
    <source>
        <dbReference type="EMBL" id="TXK47678.1"/>
    </source>
</evidence>
<dbReference type="GO" id="GO:0043527">
    <property type="term" value="C:tRNA methyltransferase complex"/>
    <property type="evidence" value="ECO:0007669"/>
    <property type="project" value="TreeGrafter"/>
</dbReference>
<keyword evidence="5 7" id="KW-0949">S-adenosyl-L-methionine</keyword>
<dbReference type="InterPro" id="IPR055361">
    <property type="entry name" value="tRNA_methyltr_TrmB_bact"/>
</dbReference>
<dbReference type="CDD" id="cd02440">
    <property type="entry name" value="AdoMet_MTases"/>
    <property type="match status" value="1"/>
</dbReference>
<evidence type="ECO:0000256" key="1">
    <source>
        <dbReference type="ARBA" id="ARBA00000142"/>
    </source>
</evidence>
<comment type="function">
    <text evidence="2 7">Catalyzes the formation of N(7)-methylguanine at position 46 (m7G46) in tRNA.</text>
</comment>
<dbReference type="HAMAP" id="MF_01057">
    <property type="entry name" value="tRNA_methyltr_TrmB"/>
    <property type="match status" value="1"/>
</dbReference>
<dbReference type="RefSeq" id="WP_147921421.1">
    <property type="nucleotide sequence ID" value="NZ_VRTY01000027.1"/>
</dbReference>
<dbReference type="PANTHER" id="PTHR23417:SF14">
    <property type="entry name" value="PENTACOTRIPEPTIDE-REPEAT REGION OF PRORP DOMAIN-CONTAINING PROTEIN"/>
    <property type="match status" value="1"/>
</dbReference>
<dbReference type="AlphaFoldDB" id="A0A5C8KAA7"/>
<dbReference type="OrthoDB" id="9802090at2"/>
<keyword evidence="3 7" id="KW-0489">Methyltransferase</keyword>
<comment type="caution">
    <text evidence="7">Lacks conserved residue(s) required for the propagation of feature annotation.</text>
</comment>
<comment type="caution">
    <text evidence="8">The sequence shown here is derived from an EMBL/GenBank/DDBJ whole genome shotgun (WGS) entry which is preliminary data.</text>
</comment>
<evidence type="ECO:0000256" key="3">
    <source>
        <dbReference type="ARBA" id="ARBA00022603"/>
    </source>
</evidence>
<feature type="binding site" evidence="7">
    <location>
        <begin position="197"/>
        <end position="200"/>
    </location>
    <ligand>
        <name>substrate</name>
    </ligand>
</feature>
<evidence type="ECO:0000256" key="4">
    <source>
        <dbReference type="ARBA" id="ARBA00022679"/>
    </source>
</evidence>
<name>A0A5C8KAA7_9BACT</name>
<comment type="similarity">
    <text evidence="7">Belongs to the class I-like SAM-binding methyltransferase superfamily. TrmB family.</text>
</comment>
<gene>
    <name evidence="7 8" type="primary">trmB</name>
    <name evidence="8" type="ORF">FVR03_09030</name>
</gene>
<proteinExistence type="inferred from homology"/>
<sequence length="218" mass="25296">MSRSKLKKFSEIAERENVLEEGNELYGQLGGRWDELHFENSNPIVLEIGCGRGEYTLGMARLLPVKNFIGVDIKGARLWKGSTIAMEEGLDNVSFLRTYVEQIADQFAPGEVSEIWITFPDPRPKDRDIKRRLTSPRFLALYKHLLKPEGIVHLKTDNLELFEYTLEVLQETPIKNLMSTTDLYQSDLQEYTMGIYTKYETQYLQEGIPIKYLQFQFS</sequence>
<evidence type="ECO:0000256" key="5">
    <source>
        <dbReference type="ARBA" id="ARBA00022691"/>
    </source>
</evidence>
<dbReference type="Proteomes" id="UP000321926">
    <property type="component" value="Unassembled WGS sequence"/>
</dbReference>